<evidence type="ECO:0000256" key="1">
    <source>
        <dbReference type="SAM" id="SignalP"/>
    </source>
</evidence>
<dbReference type="Proteomes" id="UP001056255">
    <property type="component" value="Chromosome I"/>
</dbReference>
<evidence type="ECO:0008006" key="4">
    <source>
        <dbReference type="Google" id="ProtNLM"/>
    </source>
</evidence>
<feature type="chain" id="PRO_5047547984" description="DUF3324 domain-containing protein" evidence="1">
    <location>
        <begin position="32"/>
        <end position="260"/>
    </location>
</feature>
<dbReference type="EMBL" id="CP082275">
    <property type="protein sequence ID" value="USH01429.1"/>
    <property type="molecule type" value="Genomic_DNA"/>
</dbReference>
<feature type="signal peptide" evidence="1">
    <location>
        <begin position="1"/>
        <end position="31"/>
    </location>
</feature>
<evidence type="ECO:0000313" key="2">
    <source>
        <dbReference type="EMBL" id="USH01429.1"/>
    </source>
</evidence>
<dbReference type="RefSeq" id="WP_251875729.1">
    <property type="nucleotide sequence ID" value="NZ_CP082275.1"/>
</dbReference>
<keyword evidence="3" id="KW-1185">Reference proteome</keyword>
<proteinExistence type="predicted"/>
<organism evidence="2 3">
    <name type="scientific">Grimontia kaedaensis</name>
    <dbReference type="NCBI Taxonomy" id="2872157"/>
    <lineage>
        <taxon>Bacteria</taxon>
        <taxon>Pseudomonadati</taxon>
        <taxon>Pseudomonadota</taxon>
        <taxon>Gammaproteobacteria</taxon>
        <taxon>Vibrionales</taxon>
        <taxon>Vibrionaceae</taxon>
        <taxon>Grimontia</taxon>
    </lineage>
</organism>
<protein>
    <recommendedName>
        <fullName evidence="4">DUF3324 domain-containing protein</fullName>
    </recommendedName>
</protein>
<accession>A0ABY4WS85</accession>
<reference evidence="2" key="1">
    <citation type="submission" date="2021-08" db="EMBL/GenBank/DDBJ databases">
        <authorList>
            <person name="Sakaguchi M."/>
            <person name="Kikuchi T."/>
            <person name="Urbanczyk H."/>
        </authorList>
    </citation>
    <scope>NUCLEOTIDE SEQUENCE</scope>
    <source>
        <strain evidence="2">020920N</strain>
    </source>
</reference>
<name>A0ABY4WS85_9GAMM</name>
<sequence>MLKHLLKLSLKNLSRLSLVGATLAFSTMALAESFGNIEQYHEVIYPSGTDGKIITDVIAMPNSEGWVYLPAYKKGSLTNYEVLGGTLLEKPIKQAIHGREAILYRFEADGRPVALTQTFNVEKVYKEKKAKLKYSHPGGVTRVSYSFVNTSPSTIDKFSTQFSVPKGTELYGVVTPKWSKKKKTFEIGENDGWKEVSVERSGVSAGDDVELKVRLYRPSPMIKWVLWSIVLLLSAALLWKRRDVLSENNESESSLPEGQK</sequence>
<evidence type="ECO:0000313" key="3">
    <source>
        <dbReference type="Proteomes" id="UP001056255"/>
    </source>
</evidence>
<keyword evidence="1" id="KW-0732">Signal</keyword>
<gene>
    <name evidence="2" type="ORF">K6Q96_10950</name>
</gene>